<dbReference type="SUPFAM" id="SSF51182">
    <property type="entry name" value="RmlC-like cupins"/>
    <property type="match status" value="2"/>
</dbReference>
<dbReference type="InterPro" id="IPR013096">
    <property type="entry name" value="Cupin_2"/>
</dbReference>
<reference evidence="3 4" key="1">
    <citation type="submission" date="2016-10" db="EMBL/GenBank/DDBJ databases">
        <authorList>
            <person name="de Groot N.N."/>
        </authorList>
    </citation>
    <scope>NUCLEOTIDE SEQUENCE [LARGE SCALE GENOMIC DNA]</scope>
    <source>
        <strain evidence="3 4">DSM 19886</strain>
    </source>
</reference>
<dbReference type="InterPro" id="IPR000801">
    <property type="entry name" value="Esterase-like"/>
</dbReference>
<dbReference type="InterPro" id="IPR014710">
    <property type="entry name" value="RmlC-like_jellyroll"/>
</dbReference>
<dbReference type="InterPro" id="IPR050583">
    <property type="entry name" value="Mycobacterial_A85_antigen"/>
</dbReference>
<keyword evidence="4" id="KW-1185">Reference proteome</keyword>
<protein>
    <submittedName>
        <fullName evidence="3">Enterochelin esterase</fullName>
    </submittedName>
</protein>
<proteinExistence type="predicted"/>
<feature type="transmembrane region" description="Helical" evidence="1">
    <location>
        <begin position="12"/>
        <end position="33"/>
    </location>
</feature>
<name>A0A1G9XML1_9FLAO</name>
<dbReference type="OrthoDB" id="9784036at2"/>
<dbReference type="SUPFAM" id="SSF53474">
    <property type="entry name" value="alpha/beta-Hydrolases"/>
    <property type="match status" value="1"/>
</dbReference>
<dbReference type="InterPro" id="IPR011051">
    <property type="entry name" value="RmlC_Cupin_sf"/>
</dbReference>
<dbReference type="Pfam" id="PF07883">
    <property type="entry name" value="Cupin_2"/>
    <property type="match status" value="1"/>
</dbReference>
<dbReference type="EMBL" id="FNGV01000018">
    <property type="protein sequence ID" value="SDM98014.1"/>
    <property type="molecule type" value="Genomic_DNA"/>
</dbReference>
<dbReference type="PANTHER" id="PTHR48098">
    <property type="entry name" value="ENTEROCHELIN ESTERASE-RELATED"/>
    <property type="match status" value="1"/>
</dbReference>
<keyword evidence="1" id="KW-1133">Transmembrane helix</keyword>
<dbReference type="CDD" id="cd02209">
    <property type="entry name" value="cupin_XRE_C"/>
    <property type="match status" value="1"/>
</dbReference>
<dbReference type="PANTHER" id="PTHR48098:SF3">
    <property type="entry name" value="IRON(III) ENTEROBACTIN ESTERASE"/>
    <property type="match status" value="1"/>
</dbReference>
<keyword evidence="1" id="KW-0812">Transmembrane</keyword>
<feature type="domain" description="Cupin type-2" evidence="2">
    <location>
        <begin position="463"/>
        <end position="526"/>
    </location>
</feature>
<accession>A0A1G9XML1</accession>
<dbReference type="Pfam" id="PF00756">
    <property type="entry name" value="Esterase"/>
    <property type="match status" value="1"/>
</dbReference>
<dbReference type="Gene3D" id="3.40.50.1820">
    <property type="entry name" value="alpha/beta hydrolase"/>
    <property type="match status" value="1"/>
</dbReference>
<dbReference type="InterPro" id="IPR029058">
    <property type="entry name" value="AB_hydrolase_fold"/>
</dbReference>
<keyword evidence="1" id="KW-0472">Membrane</keyword>
<dbReference type="Proteomes" id="UP000199440">
    <property type="component" value="Unassembled WGS sequence"/>
</dbReference>
<sequence length="531" mass="60058">MSLPATHKGFCIISRICLNAIISFTFLVSFLVYSQEEYPHGPDSDKYEGIPHGTVTKHTWESTIFPNTIRDYYVYVPAQYKPSEPAALMVFQDGHTYVKEDGDFRAPTVFDNLIAQQKMPVTIGLFINPGHDKNMPTPENPWRASNRSTEYDDVSDTYGRFLLEEMIPELKKNFTISDDPKKWGIGGISSGGICAFSAAWFFPQHFNKVLSHIGSFTDIRGGHAYPPMIRQQDKKDIKVFLQDGSHDLNNQYGNWWLANLQMESALKFKGYNYKFVQGTGAHNGNHGGAILPQSLNWLWSDVVPELADSGVYSFPNDNENKVMMAGETFYFDDMELKTVHLTNASAPISLNDSQNERIVIVKEGELRVSVNKKKKTIGANSVMVLLPGDKGSITCASTDATYYTMVYRSKRPMDQRRGKKDGGSFIIDFDDLKFKEHDKGGIRNYFHRATAMCPYYEMHVTNLNAGIKSHEPHTHKASEIILMINGDTEMEIGNEKYTAQEGDFYFASGNIPHAIKNVGSEQCMYFAFQWE</sequence>
<dbReference type="RefSeq" id="WP_089895249.1">
    <property type="nucleotide sequence ID" value="NZ_FNGV01000018.1"/>
</dbReference>
<evidence type="ECO:0000313" key="3">
    <source>
        <dbReference type="EMBL" id="SDM98014.1"/>
    </source>
</evidence>
<gene>
    <name evidence="3" type="ORF">SAMN04488514_11878</name>
</gene>
<dbReference type="Gene3D" id="2.60.120.10">
    <property type="entry name" value="Jelly Rolls"/>
    <property type="match status" value="1"/>
</dbReference>
<evidence type="ECO:0000313" key="4">
    <source>
        <dbReference type="Proteomes" id="UP000199440"/>
    </source>
</evidence>
<evidence type="ECO:0000259" key="2">
    <source>
        <dbReference type="Pfam" id="PF07883"/>
    </source>
</evidence>
<evidence type="ECO:0000256" key="1">
    <source>
        <dbReference type="SAM" id="Phobius"/>
    </source>
</evidence>
<organism evidence="3 4">
    <name type="scientific">Kriegella aquimaris</name>
    <dbReference type="NCBI Taxonomy" id="192904"/>
    <lineage>
        <taxon>Bacteria</taxon>
        <taxon>Pseudomonadati</taxon>
        <taxon>Bacteroidota</taxon>
        <taxon>Flavobacteriia</taxon>
        <taxon>Flavobacteriales</taxon>
        <taxon>Flavobacteriaceae</taxon>
        <taxon>Kriegella</taxon>
    </lineage>
</organism>
<dbReference type="STRING" id="192904.SAMN04488514_11878"/>
<dbReference type="AlphaFoldDB" id="A0A1G9XML1"/>